<dbReference type="InterPro" id="IPR025857">
    <property type="entry name" value="MacB_PCD"/>
</dbReference>
<keyword evidence="11" id="KW-1185">Reference proteome</keyword>
<dbReference type="OrthoDB" id="9770036at2"/>
<evidence type="ECO:0000256" key="2">
    <source>
        <dbReference type="ARBA" id="ARBA00022475"/>
    </source>
</evidence>
<keyword evidence="4 7" id="KW-1133">Transmembrane helix</keyword>
<feature type="domain" description="MacB-like periplasmic core" evidence="9">
    <location>
        <begin position="22"/>
        <end position="235"/>
    </location>
</feature>
<evidence type="ECO:0000256" key="7">
    <source>
        <dbReference type="SAM" id="Phobius"/>
    </source>
</evidence>
<feature type="transmembrane region" description="Helical" evidence="7">
    <location>
        <begin position="21"/>
        <end position="43"/>
    </location>
</feature>
<protein>
    <submittedName>
        <fullName evidence="10">Putative ABC transport system permease protein</fullName>
    </submittedName>
</protein>
<feature type="domain" description="ABC3 transporter permease C-terminal" evidence="8">
    <location>
        <begin position="287"/>
        <end position="399"/>
    </location>
</feature>
<feature type="transmembrane region" description="Helical" evidence="7">
    <location>
        <begin position="364"/>
        <end position="389"/>
    </location>
</feature>
<keyword evidence="5 7" id="KW-0472">Membrane</keyword>
<dbReference type="InterPro" id="IPR050250">
    <property type="entry name" value="Macrolide_Exporter_MacB"/>
</dbReference>
<dbReference type="GO" id="GO:0022857">
    <property type="term" value="F:transmembrane transporter activity"/>
    <property type="evidence" value="ECO:0007669"/>
    <property type="project" value="TreeGrafter"/>
</dbReference>
<comment type="subcellular location">
    <subcellularLocation>
        <location evidence="1">Cell membrane</location>
        <topology evidence="1">Multi-pass membrane protein</topology>
    </subcellularLocation>
</comment>
<evidence type="ECO:0000256" key="4">
    <source>
        <dbReference type="ARBA" id="ARBA00022989"/>
    </source>
</evidence>
<feature type="transmembrane region" description="Helical" evidence="7">
    <location>
        <begin position="279"/>
        <end position="306"/>
    </location>
</feature>
<evidence type="ECO:0000256" key="5">
    <source>
        <dbReference type="ARBA" id="ARBA00023136"/>
    </source>
</evidence>
<name>A0A3D9LK01_9FLAO</name>
<keyword evidence="2" id="KW-1003">Cell membrane</keyword>
<feature type="transmembrane region" description="Helical" evidence="7">
    <location>
        <begin position="327"/>
        <end position="352"/>
    </location>
</feature>
<dbReference type="PANTHER" id="PTHR30572:SF4">
    <property type="entry name" value="ABC TRANSPORTER PERMEASE YTRF"/>
    <property type="match status" value="1"/>
</dbReference>
<dbReference type="RefSeq" id="WP_115812761.1">
    <property type="nucleotide sequence ID" value="NZ_QREI01000011.1"/>
</dbReference>
<comment type="caution">
    <text evidence="10">The sequence shown here is derived from an EMBL/GenBank/DDBJ whole genome shotgun (WGS) entry which is preliminary data.</text>
</comment>
<dbReference type="Pfam" id="PF02687">
    <property type="entry name" value="FtsX"/>
    <property type="match status" value="1"/>
</dbReference>
<evidence type="ECO:0000313" key="10">
    <source>
        <dbReference type="EMBL" id="REE07721.1"/>
    </source>
</evidence>
<dbReference type="Proteomes" id="UP000256919">
    <property type="component" value="Unassembled WGS sequence"/>
</dbReference>
<organism evidence="10 11">
    <name type="scientific">Winogradskyella pacifica</name>
    <dbReference type="NCBI Taxonomy" id="664642"/>
    <lineage>
        <taxon>Bacteria</taxon>
        <taxon>Pseudomonadati</taxon>
        <taxon>Bacteroidota</taxon>
        <taxon>Flavobacteriia</taxon>
        <taxon>Flavobacteriales</taxon>
        <taxon>Flavobacteriaceae</taxon>
        <taxon>Winogradskyella</taxon>
    </lineage>
</organism>
<dbReference type="EMBL" id="QREI01000011">
    <property type="protein sequence ID" value="REE07721.1"/>
    <property type="molecule type" value="Genomic_DNA"/>
</dbReference>
<comment type="similarity">
    <text evidence="6">Belongs to the ABC-4 integral membrane protein family.</text>
</comment>
<keyword evidence="3 7" id="KW-0812">Transmembrane</keyword>
<evidence type="ECO:0000313" key="11">
    <source>
        <dbReference type="Proteomes" id="UP000256919"/>
    </source>
</evidence>
<gene>
    <name evidence="10" type="ORF">DFQ09_11151</name>
</gene>
<evidence type="ECO:0000256" key="3">
    <source>
        <dbReference type="ARBA" id="ARBA00022692"/>
    </source>
</evidence>
<dbReference type="AlphaFoldDB" id="A0A3D9LK01"/>
<proteinExistence type="inferred from homology"/>
<evidence type="ECO:0000259" key="8">
    <source>
        <dbReference type="Pfam" id="PF02687"/>
    </source>
</evidence>
<sequence length="406" mass="44303">MKQTFKILKVAFQAINKNRTRSILTMLGIIIGVAAVIMTISAGEGATKQVQNQISGLGTNLLMIQTKSEHKAGINVRMGKPIYKKDFEILQKNAIYMPNLSPLLAIGAQAIGPDGYKSTMVYGVSYDYFYITSREIQLGSFFSDEDVKTAKKFCVIGQTIREELFPGQDPIGKQIRIDKVPFTVVGLLKEEGSGGMGQDMDDIVLAPYTTIQNRIFGNRKRGYNMILASALSEDHIVDAKIEATELLRESHKIKANDEDDFEIMTQIELQEITSNITGVLTLLLGAVASISLIVGGIGIMNIMLVSVTERTREIGTRLAIGARESDILTQFLIEAVALSLAGGVIGVALGVIGNQIIYKVTNFYIPTAAYSILIGFGFATLIGIVFGYFPARKAAKLNPIDALRYE</sequence>
<dbReference type="InterPro" id="IPR003838">
    <property type="entry name" value="ABC3_permease_C"/>
</dbReference>
<accession>A0A3D9LK01</accession>
<reference evidence="10 11" key="1">
    <citation type="submission" date="2018-07" db="EMBL/GenBank/DDBJ databases">
        <title>Genomic Encyclopedia of Type Strains, Phase III (KMG-III): the genomes of soil and plant-associated and newly described type strains.</title>
        <authorList>
            <person name="Whitman W."/>
        </authorList>
    </citation>
    <scope>NUCLEOTIDE SEQUENCE [LARGE SCALE GENOMIC DNA]</scope>
    <source>
        <strain evidence="10 11">CECT 7948</strain>
    </source>
</reference>
<evidence type="ECO:0000256" key="6">
    <source>
        <dbReference type="ARBA" id="ARBA00038076"/>
    </source>
</evidence>
<evidence type="ECO:0000256" key="1">
    <source>
        <dbReference type="ARBA" id="ARBA00004651"/>
    </source>
</evidence>
<dbReference type="GO" id="GO:0005886">
    <property type="term" value="C:plasma membrane"/>
    <property type="evidence" value="ECO:0007669"/>
    <property type="project" value="UniProtKB-SubCell"/>
</dbReference>
<dbReference type="Pfam" id="PF12704">
    <property type="entry name" value="MacB_PCD"/>
    <property type="match status" value="1"/>
</dbReference>
<dbReference type="PANTHER" id="PTHR30572">
    <property type="entry name" value="MEMBRANE COMPONENT OF TRANSPORTER-RELATED"/>
    <property type="match status" value="1"/>
</dbReference>
<evidence type="ECO:0000259" key="9">
    <source>
        <dbReference type="Pfam" id="PF12704"/>
    </source>
</evidence>